<keyword evidence="5" id="KW-0239">DNA-directed DNA polymerase</keyword>
<dbReference type="Pfam" id="PF17657">
    <property type="entry name" value="DNA_pol3_finger"/>
    <property type="match status" value="1"/>
</dbReference>
<evidence type="ECO:0000256" key="1">
    <source>
        <dbReference type="ARBA" id="ARBA00012417"/>
    </source>
</evidence>
<dbReference type="Pfam" id="PF14579">
    <property type="entry name" value="HHH_6"/>
    <property type="match status" value="1"/>
</dbReference>
<dbReference type="GO" id="GO:0003887">
    <property type="term" value="F:DNA-directed DNA polymerase activity"/>
    <property type="evidence" value="ECO:0007669"/>
    <property type="project" value="UniProtKB-KW"/>
</dbReference>
<evidence type="ECO:0000313" key="8">
    <source>
        <dbReference type="EMBL" id="MQN02306.1"/>
    </source>
</evidence>
<dbReference type="InterPro" id="IPR029460">
    <property type="entry name" value="DNAPol_HHH"/>
</dbReference>
<dbReference type="Gene3D" id="3.20.20.140">
    <property type="entry name" value="Metal-dependent hydrolases"/>
    <property type="match status" value="1"/>
</dbReference>
<dbReference type="SUPFAM" id="SSF160975">
    <property type="entry name" value="AF1531-like"/>
    <property type="match status" value="1"/>
</dbReference>
<dbReference type="InterPro" id="IPR040982">
    <property type="entry name" value="DNA_pol3_finger"/>
</dbReference>
<dbReference type="InterPro" id="IPR004805">
    <property type="entry name" value="DnaE2/DnaE/PolC"/>
</dbReference>
<dbReference type="CDD" id="cd12113">
    <property type="entry name" value="PHP_PolIIIA_DnaE3"/>
    <property type="match status" value="1"/>
</dbReference>
<dbReference type="NCBIfam" id="NF004226">
    <property type="entry name" value="PRK05673.1"/>
    <property type="match status" value="1"/>
</dbReference>
<dbReference type="PANTHER" id="PTHR32294:SF0">
    <property type="entry name" value="DNA POLYMERASE III SUBUNIT ALPHA"/>
    <property type="match status" value="1"/>
</dbReference>
<dbReference type="Pfam" id="PF02811">
    <property type="entry name" value="PHP"/>
    <property type="match status" value="1"/>
</dbReference>
<dbReference type="Gene3D" id="1.10.10.1600">
    <property type="entry name" value="Bacterial DNA polymerase III alpha subunit, thumb domain"/>
    <property type="match status" value="1"/>
</dbReference>
<protein>
    <recommendedName>
        <fullName evidence="1">DNA-directed DNA polymerase</fullName>
        <ecNumber evidence="1">2.7.7.7</ecNumber>
    </recommendedName>
</protein>
<evidence type="ECO:0000256" key="2">
    <source>
        <dbReference type="ARBA" id="ARBA00022679"/>
    </source>
</evidence>
<comment type="caution">
    <text evidence="8">The sequence shown here is derived from an EMBL/GenBank/DDBJ whole genome shotgun (WGS) entry which is preliminary data.</text>
</comment>
<dbReference type="InterPro" id="IPR041931">
    <property type="entry name" value="DNA_pol3_alpha_thumb_dom"/>
</dbReference>
<dbReference type="Proteomes" id="UP000460257">
    <property type="component" value="Unassembled WGS sequence"/>
</dbReference>
<keyword evidence="2 8" id="KW-0808">Transferase</keyword>
<dbReference type="Pfam" id="PF07733">
    <property type="entry name" value="DNA_pol3_alpha"/>
    <property type="match status" value="1"/>
</dbReference>
<dbReference type="PANTHER" id="PTHR32294">
    <property type="entry name" value="DNA POLYMERASE III SUBUNIT ALPHA"/>
    <property type="match status" value="1"/>
</dbReference>
<dbReference type="SMART" id="SM00481">
    <property type="entry name" value="POLIIIAc"/>
    <property type="match status" value="1"/>
</dbReference>
<feature type="domain" description="Polymerase/histidinol phosphatase N-terminal" evidence="7">
    <location>
        <begin position="4"/>
        <end position="71"/>
    </location>
</feature>
<dbReference type="InterPro" id="IPR003141">
    <property type="entry name" value="Pol/His_phosphatase_N"/>
</dbReference>
<dbReference type="InterPro" id="IPR004013">
    <property type="entry name" value="PHP_dom"/>
</dbReference>
<dbReference type="NCBIfam" id="TIGR00594">
    <property type="entry name" value="polc"/>
    <property type="match status" value="1"/>
</dbReference>
<gene>
    <name evidence="8" type="ORF">FRC54_10545</name>
</gene>
<dbReference type="SUPFAM" id="SSF89550">
    <property type="entry name" value="PHP domain-like"/>
    <property type="match status" value="1"/>
</dbReference>
<dbReference type="AlphaFoldDB" id="A0A6N7J109"/>
<dbReference type="EC" id="2.7.7.7" evidence="1"/>
<evidence type="ECO:0000256" key="3">
    <source>
        <dbReference type="ARBA" id="ARBA00022695"/>
    </source>
</evidence>
<reference evidence="8" key="1">
    <citation type="journal article" date="2020" name="Appl. Environ. Microbiol.">
        <title>Medium-Chain Fatty Acid Synthesis by 'Candidatus Weimeria bifida' gen. nov., sp. nov., and 'Candidatus Pseudoramibacter fermentans' sp. nov.</title>
        <authorList>
            <person name="Scarborough M.J."/>
            <person name="Myers K.S."/>
            <person name="Donohue T.J."/>
            <person name="Noguera D.R."/>
        </authorList>
    </citation>
    <scope>NUCLEOTIDE SEQUENCE</scope>
    <source>
        <strain evidence="8">LCO1.1</strain>
    </source>
</reference>
<evidence type="ECO:0000256" key="6">
    <source>
        <dbReference type="ARBA" id="ARBA00049244"/>
    </source>
</evidence>
<dbReference type="InterPro" id="IPR011708">
    <property type="entry name" value="DNA_pol3_alpha_NTPase_dom"/>
</dbReference>
<organism evidence="8 9">
    <name type="scientific">Candidatus Weimeria bifida</name>
    <dbReference type="NCBI Taxonomy" id="2599074"/>
    <lineage>
        <taxon>Bacteria</taxon>
        <taxon>Bacillati</taxon>
        <taxon>Bacillota</taxon>
        <taxon>Clostridia</taxon>
        <taxon>Lachnospirales</taxon>
        <taxon>Lachnospiraceae</taxon>
        <taxon>Candidatus Weimeria</taxon>
    </lineage>
</organism>
<keyword evidence="4" id="KW-0235">DNA replication</keyword>
<dbReference type="GO" id="GO:0006260">
    <property type="term" value="P:DNA replication"/>
    <property type="evidence" value="ECO:0007669"/>
    <property type="project" value="UniProtKB-KW"/>
</dbReference>
<accession>A0A6N7J109</accession>
<evidence type="ECO:0000259" key="7">
    <source>
        <dbReference type="SMART" id="SM00481"/>
    </source>
</evidence>
<name>A0A6N7J109_9FIRM</name>
<sequence>MSFVHLHTHTQYSILDASNKIDNYIQRLKDLGMTAGAITDHGNMYGAIEFYQKAMKAGIKPIIGCEMYVATGSRLDKSSQKGDTRYYHLVLLCENMTGYKNLIKLVSIGNTEGFYFKPRIDHECLEKYHEGLICLSACIAGEVAQAAQISYEKAKEVALWHDKVFGRGNYFLEMQDHRDGSLLQRVTNQTVIKIHKETKIPLVITNDCHYTLPEDAASHDILLCMQENKLVTDEDRIRYEGGQYYVKSEDEIRELFPGFEDAIENTAKIADRCDVRFEFNVYKKPSYSLPKGHENETALEFLTGLIKKGFREKFEDNPEYSDEQVEEIRKDTKHELDVIKEKGFVEYILIVWDYINWANTHGCKTGPGRGSAAGSRVCYCIGITTVDPVKYNLLFERFLNPERVSMPDIDVDFEDKERSRVINDYIFKKYGEDHVSLITTFQNMKAKAVIKDVGRAMGIPYSVTNRVSKMIPNELNITLTEALQKSPDLKAASEESDESRRWFETAIELEGIPKSTGVHAAGVVIYPARADECMPQGRSKDGTPACEYNMIQLEQLGYLKMDFLGLRTLTVIKDAVKNIHASKGIDVDIDHIDLDDEKVLSFIGTGKTDGVFQLESSGMQSFMKELKPSHFEDIIAGISLYRPGPMDFIPDYIKGKKDPSAVVYKCRALEPILKDTYGCIVYQEQVMQIVQKLAGYSMGQADIVRRAMSKKHQDEIDAGRHTFVYGNDIPKGEKGYVPGCIKNHICGTDEESERVADEIYDSMIDFAKYAFNKSHAACYAVLSMQTAWLKYYYPAEYMAALLTSVEDNSNKMIDYLSAAREMGLKVLPPDVNTGVGDFSVEDGAIRFGLNAIKGIGPALVSEILGERNRGGKFVSYDDFLTRCLPAGLKKNHIENLVKSGACDCFGYHRREMYAGINSMVDDILKEQKESVSGQMSFMDLLGGDERKRFEHRVPTSPEFDRDMKLAFEKDVLGIYISGHPLEEYLPVIKKNVNLSSRDFRLNDETGTTAVRQNQRGIIAVVITEISVKYTKTNRAMAFVTGEDLSGPLEMIFFPDCYDKYRSVLSEDLKCLIKGHASVDDEKDATFIVDELIEFSDIPKEVWVRFNDRAAYDNSKKEIESLLGHIEEGHDSCIIYLAAEKQMKRLGKTVKSDGLFIDQLMKIAGEDNVSVSGGRV</sequence>
<evidence type="ECO:0000313" key="9">
    <source>
        <dbReference type="Proteomes" id="UP000460257"/>
    </source>
</evidence>
<dbReference type="CDD" id="cd04485">
    <property type="entry name" value="DnaE_OBF"/>
    <property type="match status" value="1"/>
</dbReference>
<evidence type="ECO:0000256" key="5">
    <source>
        <dbReference type="ARBA" id="ARBA00022932"/>
    </source>
</evidence>
<keyword evidence="3 8" id="KW-0548">Nucleotidyltransferase</keyword>
<keyword evidence="9" id="KW-1185">Reference proteome</keyword>
<proteinExistence type="predicted"/>
<dbReference type="Gene3D" id="1.10.150.870">
    <property type="match status" value="1"/>
</dbReference>
<dbReference type="EMBL" id="VOGC01000009">
    <property type="protein sequence ID" value="MQN02306.1"/>
    <property type="molecule type" value="Genomic_DNA"/>
</dbReference>
<dbReference type="InterPro" id="IPR016195">
    <property type="entry name" value="Pol/histidinol_Pase-like"/>
</dbReference>
<dbReference type="NCBIfam" id="NF005298">
    <property type="entry name" value="PRK06826.1"/>
    <property type="match status" value="1"/>
</dbReference>
<dbReference type="GO" id="GO:0008408">
    <property type="term" value="F:3'-5' exonuclease activity"/>
    <property type="evidence" value="ECO:0007669"/>
    <property type="project" value="InterPro"/>
</dbReference>
<comment type="catalytic activity">
    <reaction evidence="6">
        <text>DNA(n) + a 2'-deoxyribonucleoside 5'-triphosphate = DNA(n+1) + diphosphate</text>
        <dbReference type="Rhea" id="RHEA:22508"/>
        <dbReference type="Rhea" id="RHEA-COMP:17339"/>
        <dbReference type="Rhea" id="RHEA-COMP:17340"/>
        <dbReference type="ChEBI" id="CHEBI:33019"/>
        <dbReference type="ChEBI" id="CHEBI:61560"/>
        <dbReference type="ChEBI" id="CHEBI:173112"/>
        <dbReference type="EC" id="2.7.7.7"/>
    </reaction>
</comment>
<evidence type="ECO:0000256" key="4">
    <source>
        <dbReference type="ARBA" id="ARBA00022705"/>
    </source>
</evidence>